<evidence type="ECO:0000256" key="1">
    <source>
        <dbReference type="SAM" id="Phobius"/>
    </source>
</evidence>
<keyword evidence="1" id="KW-1133">Transmembrane helix</keyword>
<accession>A0AAX4Q5R6</accession>
<evidence type="ECO:0000313" key="2">
    <source>
        <dbReference type="EMBL" id="XAG95815.1"/>
    </source>
</evidence>
<evidence type="ECO:0000313" key="3">
    <source>
        <dbReference type="Proteomes" id="UP001437386"/>
    </source>
</evidence>
<keyword evidence="1" id="KW-0472">Membrane</keyword>
<sequence>MKVENKNAVHSLMLGIAFGFSIISVVTLGFTGHKIGKLIEANNALVKKVDRQEKIIQLLVDNNNYIIGKFAKLEDKK</sequence>
<dbReference type="Proteomes" id="UP001437386">
    <property type="component" value="Segment"/>
</dbReference>
<protein>
    <submittedName>
        <fullName evidence="2">Uncharacterized protein</fullName>
    </submittedName>
</protein>
<reference evidence="2 3" key="1">
    <citation type="submission" date="2024-04" db="EMBL/GenBank/DDBJ databases">
        <authorList>
            <person name="Wojcicki M."/>
            <person name="Srednicka P."/>
            <person name="Shymialevich D."/>
            <person name="Sokolowska B."/>
        </authorList>
    </citation>
    <scope>NUCLEOTIDE SEQUENCE [LARGE SCALE GENOMIC DNA]</scope>
</reference>
<name>A0AAX4Q5R6_9CAUD</name>
<proteinExistence type="predicted"/>
<gene>
    <name evidence="2" type="ORF">U7154_000048</name>
</gene>
<feature type="transmembrane region" description="Helical" evidence="1">
    <location>
        <begin position="12"/>
        <end position="30"/>
    </location>
</feature>
<keyword evidence="1" id="KW-0812">Transmembrane</keyword>
<organism evidence="2 3">
    <name type="scientific">Enterobacter phage KKP_3711</name>
    <dbReference type="NCBI Taxonomy" id="3109398"/>
    <lineage>
        <taxon>Viruses</taxon>
        <taxon>Duplodnaviria</taxon>
        <taxon>Heunggongvirae</taxon>
        <taxon>Uroviricota</taxon>
        <taxon>Caudoviricetes</taxon>
        <taxon>Demerecviridae</taxon>
        <taxon>Markadamsvirinae</taxon>
    </lineage>
</organism>
<keyword evidence="3" id="KW-1185">Reference proteome</keyword>
<dbReference type="EMBL" id="PP579741">
    <property type="protein sequence ID" value="XAG95815.1"/>
    <property type="molecule type" value="Genomic_DNA"/>
</dbReference>